<dbReference type="Pfam" id="PF01476">
    <property type="entry name" value="LysM"/>
    <property type="match status" value="1"/>
</dbReference>
<dbReference type="SUPFAM" id="SSF54106">
    <property type="entry name" value="LysM domain"/>
    <property type="match status" value="1"/>
</dbReference>
<organism evidence="2">
    <name type="scientific">uncultured Alphaproteobacteria bacterium</name>
    <dbReference type="NCBI Taxonomy" id="91750"/>
    <lineage>
        <taxon>Bacteria</taxon>
        <taxon>Pseudomonadati</taxon>
        <taxon>Pseudomonadota</taxon>
        <taxon>Alphaproteobacteria</taxon>
        <taxon>environmental samples</taxon>
    </lineage>
</organism>
<dbReference type="InterPro" id="IPR052196">
    <property type="entry name" value="Bact_Kbp"/>
</dbReference>
<dbReference type="EMBL" id="FLUO01000001">
    <property type="protein sequence ID" value="SBW00978.1"/>
    <property type="molecule type" value="Genomic_DNA"/>
</dbReference>
<accession>A0A212JNI8</accession>
<name>A0A212JNI8_9PROT</name>
<dbReference type="InterPro" id="IPR018392">
    <property type="entry name" value="LysM"/>
</dbReference>
<dbReference type="SMART" id="SM00257">
    <property type="entry name" value="LysM"/>
    <property type="match status" value="1"/>
</dbReference>
<dbReference type="AlphaFoldDB" id="A0A212JNI8"/>
<dbReference type="PANTHER" id="PTHR34700:SF4">
    <property type="entry name" value="PHAGE-LIKE ELEMENT PBSX PROTEIN XKDP"/>
    <property type="match status" value="1"/>
</dbReference>
<dbReference type="InterPro" id="IPR036779">
    <property type="entry name" value="LysM_dom_sf"/>
</dbReference>
<dbReference type="PANTHER" id="PTHR34700">
    <property type="entry name" value="POTASSIUM BINDING PROTEIN KBP"/>
    <property type="match status" value="1"/>
</dbReference>
<feature type="domain" description="LysM" evidence="1">
    <location>
        <begin position="260"/>
        <end position="309"/>
    </location>
</feature>
<evidence type="ECO:0000313" key="2">
    <source>
        <dbReference type="EMBL" id="SBW00978.1"/>
    </source>
</evidence>
<dbReference type="InterPro" id="IPR013783">
    <property type="entry name" value="Ig-like_fold"/>
</dbReference>
<reference evidence="2" key="1">
    <citation type="submission" date="2016-04" db="EMBL/GenBank/DDBJ databases">
        <authorList>
            <person name="Evans L.H."/>
            <person name="Alamgir A."/>
            <person name="Owens N."/>
            <person name="Weber N.D."/>
            <person name="Virtaneva K."/>
            <person name="Barbian K."/>
            <person name="Babar A."/>
            <person name="Rosenke K."/>
        </authorList>
    </citation>
    <scope>NUCLEOTIDE SEQUENCE</scope>
    <source>
        <strain evidence="2">86</strain>
    </source>
</reference>
<proteinExistence type="predicted"/>
<sequence>MKRAALYGILLLGVLCVGAALWLLRDQPEPEAKPAAEAPPAAAKTAPQPVTPSFDIVRISPEGDTVIAGRAAPGATVVIYDGDKELGRAKADERGEWVFLPEKPLPPGTRNLNLAVFPPEGKGEPLRSDGDVVLVVPESGAGGVVAVQMPKAGGVSRVLQRPGEATELTIAAIDYDEKGRVGVSGNAEPGAPVIVYLDDAEIGRASGGVGGEWRVQGTRKLSDGRHTARVDQIDAEGHVVRRAEVEFRVDVSIAAGAGEVVVVVQPGNSLWRIARRVYGEGMAYTQIFEANRSQIRNPDLIYPGQAILVPKGKGKP</sequence>
<dbReference type="Gene3D" id="3.10.350.10">
    <property type="entry name" value="LysM domain"/>
    <property type="match status" value="1"/>
</dbReference>
<dbReference type="CDD" id="cd00118">
    <property type="entry name" value="LysM"/>
    <property type="match status" value="1"/>
</dbReference>
<dbReference type="Gene3D" id="2.60.40.10">
    <property type="entry name" value="Immunoglobulins"/>
    <property type="match status" value="2"/>
</dbReference>
<evidence type="ECO:0000259" key="1">
    <source>
        <dbReference type="PROSITE" id="PS51782"/>
    </source>
</evidence>
<gene>
    <name evidence="2" type="ORF">KL86APRO_11363</name>
</gene>
<dbReference type="PROSITE" id="PS51782">
    <property type="entry name" value="LYSM"/>
    <property type="match status" value="1"/>
</dbReference>
<protein>
    <recommendedName>
        <fullName evidence="1">LysM domain-containing protein</fullName>
    </recommendedName>
</protein>